<gene>
    <name evidence="2" type="ORF">BJ508DRAFT_49906</name>
</gene>
<name>A0A3N4HKI3_ASCIM</name>
<dbReference type="EMBL" id="ML119822">
    <property type="protein sequence ID" value="RPA73406.1"/>
    <property type="molecule type" value="Genomic_DNA"/>
</dbReference>
<keyword evidence="3" id="KW-1185">Reference proteome</keyword>
<feature type="region of interest" description="Disordered" evidence="1">
    <location>
        <begin position="151"/>
        <end position="184"/>
    </location>
</feature>
<dbReference type="Proteomes" id="UP000275078">
    <property type="component" value="Unassembled WGS sequence"/>
</dbReference>
<evidence type="ECO:0000313" key="2">
    <source>
        <dbReference type="EMBL" id="RPA73406.1"/>
    </source>
</evidence>
<feature type="compositionally biased region" description="Polar residues" evidence="1">
    <location>
        <begin position="162"/>
        <end position="172"/>
    </location>
</feature>
<dbReference type="AlphaFoldDB" id="A0A3N4HKI3"/>
<evidence type="ECO:0000313" key="3">
    <source>
        <dbReference type="Proteomes" id="UP000275078"/>
    </source>
</evidence>
<sequence length="199" mass="21568">MSNSISTLSRASPPPLRPIPVIARNPHPALIIAGISTPSPHHRRNLPALTLDPPLHPRLPLRRKLTPLHRPLPRQNFSKLRRKLPSLSLFFAGRSPSIGLLFEALPKAPLPQPLLRRKLPSLGLVIAISSLPSASSSPEASCPRHRRKPLATAGIISPSPLPSNSRVRSSSPKARHPRHSRKHSDLAFAVAHLAGITPA</sequence>
<proteinExistence type="predicted"/>
<feature type="compositionally biased region" description="Basic residues" evidence="1">
    <location>
        <begin position="173"/>
        <end position="182"/>
    </location>
</feature>
<protein>
    <submittedName>
        <fullName evidence="2">Uncharacterized protein</fullName>
    </submittedName>
</protein>
<evidence type="ECO:0000256" key="1">
    <source>
        <dbReference type="SAM" id="MobiDB-lite"/>
    </source>
</evidence>
<reference evidence="2 3" key="1">
    <citation type="journal article" date="2018" name="Nat. Ecol. Evol.">
        <title>Pezizomycetes genomes reveal the molecular basis of ectomycorrhizal truffle lifestyle.</title>
        <authorList>
            <person name="Murat C."/>
            <person name="Payen T."/>
            <person name="Noel B."/>
            <person name="Kuo A."/>
            <person name="Morin E."/>
            <person name="Chen J."/>
            <person name="Kohler A."/>
            <person name="Krizsan K."/>
            <person name="Balestrini R."/>
            <person name="Da Silva C."/>
            <person name="Montanini B."/>
            <person name="Hainaut M."/>
            <person name="Levati E."/>
            <person name="Barry K.W."/>
            <person name="Belfiori B."/>
            <person name="Cichocki N."/>
            <person name="Clum A."/>
            <person name="Dockter R.B."/>
            <person name="Fauchery L."/>
            <person name="Guy J."/>
            <person name="Iotti M."/>
            <person name="Le Tacon F."/>
            <person name="Lindquist E.A."/>
            <person name="Lipzen A."/>
            <person name="Malagnac F."/>
            <person name="Mello A."/>
            <person name="Molinier V."/>
            <person name="Miyauchi S."/>
            <person name="Poulain J."/>
            <person name="Riccioni C."/>
            <person name="Rubini A."/>
            <person name="Sitrit Y."/>
            <person name="Splivallo R."/>
            <person name="Traeger S."/>
            <person name="Wang M."/>
            <person name="Zifcakova L."/>
            <person name="Wipf D."/>
            <person name="Zambonelli A."/>
            <person name="Paolocci F."/>
            <person name="Nowrousian M."/>
            <person name="Ottonello S."/>
            <person name="Baldrian P."/>
            <person name="Spatafora J.W."/>
            <person name="Henrissat B."/>
            <person name="Nagy L.G."/>
            <person name="Aury J.M."/>
            <person name="Wincker P."/>
            <person name="Grigoriev I.V."/>
            <person name="Bonfante P."/>
            <person name="Martin F.M."/>
        </authorList>
    </citation>
    <scope>NUCLEOTIDE SEQUENCE [LARGE SCALE GENOMIC DNA]</scope>
    <source>
        <strain evidence="2 3">RN42</strain>
    </source>
</reference>
<organism evidence="2 3">
    <name type="scientific">Ascobolus immersus RN42</name>
    <dbReference type="NCBI Taxonomy" id="1160509"/>
    <lineage>
        <taxon>Eukaryota</taxon>
        <taxon>Fungi</taxon>
        <taxon>Dikarya</taxon>
        <taxon>Ascomycota</taxon>
        <taxon>Pezizomycotina</taxon>
        <taxon>Pezizomycetes</taxon>
        <taxon>Pezizales</taxon>
        <taxon>Ascobolaceae</taxon>
        <taxon>Ascobolus</taxon>
    </lineage>
</organism>
<accession>A0A3N4HKI3</accession>